<keyword evidence="2" id="KW-1185">Reference proteome</keyword>
<evidence type="ECO:0000313" key="2">
    <source>
        <dbReference type="Proteomes" id="UP000040453"/>
    </source>
</evidence>
<dbReference type="RefSeq" id="WP_042533608.1">
    <property type="nucleotide sequence ID" value="NZ_CDGG01000001.1"/>
</dbReference>
<gene>
    <name evidence="1" type="ORF">BN997_03245</name>
</gene>
<dbReference type="InterPro" id="IPR058926">
    <property type="entry name" value="YmzB-like"/>
</dbReference>
<protein>
    <submittedName>
        <fullName evidence="1">Uncharacterized protein</fullName>
    </submittedName>
</protein>
<dbReference type="Proteomes" id="UP000040453">
    <property type="component" value="Unassembled WGS sequence"/>
</dbReference>
<dbReference type="AlphaFoldDB" id="A0A0A1MUN4"/>
<name>A0A0A1MUN4_9BACI</name>
<reference evidence="1 2" key="1">
    <citation type="submission" date="2014-11" db="EMBL/GenBank/DDBJ databases">
        <authorList>
            <person name="Urmite Genomes Urmite Genomes"/>
        </authorList>
    </citation>
    <scope>NUCLEOTIDE SEQUENCE [LARGE SCALE GENOMIC DNA]</scope>
    <source>
        <strain evidence="1 2">Oc5</strain>
    </source>
</reference>
<dbReference type="Pfam" id="PF25846">
    <property type="entry name" value="YmzB"/>
    <property type="match status" value="1"/>
</dbReference>
<accession>A0A0A1MUN4</accession>
<organism evidence="1 2">
    <name type="scientific">Oceanobacillus oncorhynchi</name>
    <dbReference type="NCBI Taxonomy" id="545501"/>
    <lineage>
        <taxon>Bacteria</taxon>
        <taxon>Bacillati</taxon>
        <taxon>Bacillota</taxon>
        <taxon>Bacilli</taxon>
        <taxon>Bacillales</taxon>
        <taxon>Bacillaceae</taxon>
        <taxon>Oceanobacillus</taxon>
    </lineage>
</organism>
<dbReference type="EMBL" id="CDGG01000001">
    <property type="protein sequence ID" value="CEI83339.1"/>
    <property type="molecule type" value="Genomic_DNA"/>
</dbReference>
<proteinExistence type="predicted"/>
<evidence type="ECO:0000313" key="1">
    <source>
        <dbReference type="EMBL" id="CEI83339.1"/>
    </source>
</evidence>
<sequence>MEHGFLTIEEFNTLIQQWNGRTIKITKHEINDIDQTVIHLQSISYDQNTRRIDDYVPKHSLLLNGDGQIEALPTMSDEPLPSSNYEIPLEDNSLFEFNGQKFFITTDRGVYKIELV</sequence>
<dbReference type="OrthoDB" id="2705224at2"/>